<evidence type="ECO:0000256" key="1">
    <source>
        <dbReference type="PROSITE-ProRule" id="PRU00076"/>
    </source>
</evidence>
<keyword evidence="1" id="KW-0245">EGF-like domain</keyword>
<proteinExistence type="predicted"/>
<evidence type="ECO:0000313" key="4">
    <source>
        <dbReference type="Proteomes" id="UP000676336"/>
    </source>
</evidence>
<dbReference type="AlphaFoldDB" id="A0A8S3K1E7"/>
<sequence>GDDDDDINFTSDLYLMFSMGSYAIVNDTNIFKLQQHFFRRVLTVQVNLMNCVSLGCLTANCSKKSCSCLQDVISNVGQCTCFPSSSSCISNSKLPISTTAIPSISAITKGSCESQISPCSSNGICLQISSSHFLCQCNPDYTGVLCQTAIFSPD</sequence>
<dbReference type="Proteomes" id="UP000676336">
    <property type="component" value="Unassembled WGS sequence"/>
</dbReference>
<feature type="non-terminal residue" evidence="3">
    <location>
        <position position="154"/>
    </location>
</feature>
<accession>A0A8S3K1E7</accession>
<dbReference type="Gene3D" id="2.10.25.10">
    <property type="entry name" value="Laminin"/>
    <property type="match status" value="1"/>
</dbReference>
<protein>
    <recommendedName>
        <fullName evidence="2">EGF-like domain-containing protein</fullName>
    </recommendedName>
</protein>
<organism evidence="3 4">
    <name type="scientific">Rotaria magnacalcarata</name>
    <dbReference type="NCBI Taxonomy" id="392030"/>
    <lineage>
        <taxon>Eukaryota</taxon>
        <taxon>Metazoa</taxon>
        <taxon>Spiralia</taxon>
        <taxon>Gnathifera</taxon>
        <taxon>Rotifera</taxon>
        <taxon>Eurotatoria</taxon>
        <taxon>Bdelloidea</taxon>
        <taxon>Philodinida</taxon>
        <taxon>Philodinidae</taxon>
        <taxon>Rotaria</taxon>
    </lineage>
</organism>
<dbReference type="PROSITE" id="PS00022">
    <property type="entry name" value="EGF_1"/>
    <property type="match status" value="1"/>
</dbReference>
<reference evidence="3" key="1">
    <citation type="submission" date="2021-02" db="EMBL/GenBank/DDBJ databases">
        <authorList>
            <person name="Nowell W R."/>
        </authorList>
    </citation>
    <scope>NUCLEOTIDE SEQUENCE</scope>
</reference>
<comment type="caution">
    <text evidence="3">The sequence shown here is derived from an EMBL/GenBank/DDBJ whole genome shotgun (WGS) entry which is preliminary data.</text>
</comment>
<gene>
    <name evidence="3" type="ORF">SMN809_LOCUS83380</name>
</gene>
<dbReference type="Pfam" id="PF00008">
    <property type="entry name" value="EGF"/>
    <property type="match status" value="1"/>
</dbReference>
<comment type="caution">
    <text evidence="1">Lacks conserved residue(s) required for the propagation of feature annotation.</text>
</comment>
<feature type="domain" description="EGF-like" evidence="2">
    <location>
        <begin position="108"/>
        <end position="147"/>
    </location>
</feature>
<dbReference type="SMART" id="SM00181">
    <property type="entry name" value="EGF"/>
    <property type="match status" value="1"/>
</dbReference>
<feature type="non-terminal residue" evidence="3">
    <location>
        <position position="1"/>
    </location>
</feature>
<dbReference type="SUPFAM" id="SSF57196">
    <property type="entry name" value="EGF/Laminin"/>
    <property type="match status" value="1"/>
</dbReference>
<feature type="disulfide bond" evidence="1">
    <location>
        <begin position="137"/>
        <end position="146"/>
    </location>
</feature>
<evidence type="ECO:0000313" key="3">
    <source>
        <dbReference type="EMBL" id="CAF5223540.1"/>
    </source>
</evidence>
<keyword evidence="1" id="KW-1015">Disulfide bond</keyword>
<dbReference type="PROSITE" id="PS50026">
    <property type="entry name" value="EGF_3"/>
    <property type="match status" value="1"/>
</dbReference>
<dbReference type="InterPro" id="IPR000742">
    <property type="entry name" value="EGF"/>
</dbReference>
<dbReference type="EMBL" id="CAJOBI010355255">
    <property type="protein sequence ID" value="CAF5223540.1"/>
    <property type="molecule type" value="Genomic_DNA"/>
</dbReference>
<name>A0A8S3K1E7_9BILA</name>
<evidence type="ECO:0000259" key="2">
    <source>
        <dbReference type="PROSITE" id="PS50026"/>
    </source>
</evidence>